<evidence type="ECO:0000313" key="1">
    <source>
        <dbReference type="EMBL" id="KAL1497216.1"/>
    </source>
</evidence>
<proteinExistence type="predicted"/>
<gene>
    <name evidence="1" type="ORF">ABEB36_008212</name>
</gene>
<name>A0ABD1EL46_HYPHA</name>
<evidence type="ECO:0008006" key="3">
    <source>
        <dbReference type="Google" id="ProtNLM"/>
    </source>
</evidence>
<reference evidence="1 2" key="1">
    <citation type="submission" date="2024-05" db="EMBL/GenBank/DDBJ databases">
        <title>Genetic variation in Jamaican populations of the coffee berry borer (Hypothenemus hampei).</title>
        <authorList>
            <person name="Errbii M."/>
            <person name="Myrie A."/>
        </authorList>
    </citation>
    <scope>NUCLEOTIDE SEQUENCE [LARGE SCALE GENOMIC DNA]</scope>
    <source>
        <strain evidence="1">JA-Hopewell-2020-01-JO</strain>
        <tissue evidence="1">Whole body</tissue>
    </source>
</reference>
<evidence type="ECO:0000313" key="2">
    <source>
        <dbReference type="Proteomes" id="UP001566132"/>
    </source>
</evidence>
<protein>
    <recommendedName>
        <fullName evidence="3">Cysteine dioxygenase</fullName>
    </recommendedName>
</protein>
<accession>A0ABD1EL46</accession>
<sequence length="124" mass="14597">MLLYTIKVNSFFEQQNHCDKKYYTLSDSEIKGNDGFYRDNINEYPNKVKYKEKGKFADKVSVWCAFPVGGSQVHAHDDITYWLDLTNFVYAKETQDWLNTHKVPFVLEIHNISNFLQVGSIEEF</sequence>
<dbReference type="EMBL" id="JBDJPC010000006">
    <property type="protein sequence ID" value="KAL1497216.1"/>
    <property type="molecule type" value="Genomic_DNA"/>
</dbReference>
<dbReference type="AlphaFoldDB" id="A0ABD1EL46"/>
<dbReference type="Proteomes" id="UP001566132">
    <property type="component" value="Unassembled WGS sequence"/>
</dbReference>
<organism evidence="1 2">
    <name type="scientific">Hypothenemus hampei</name>
    <name type="common">Coffee berry borer</name>
    <dbReference type="NCBI Taxonomy" id="57062"/>
    <lineage>
        <taxon>Eukaryota</taxon>
        <taxon>Metazoa</taxon>
        <taxon>Ecdysozoa</taxon>
        <taxon>Arthropoda</taxon>
        <taxon>Hexapoda</taxon>
        <taxon>Insecta</taxon>
        <taxon>Pterygota</taxon>
        <taxon>Neoptera</taxon>
        <taxon>Endopterygota</taxon>
        <taxon>Coleoptera</taxon>
        <taxon>Polyphaga</taxon>
        <taxon>Cucujiformia</taxon>
        <taxon>Curculionidae</taxon>
        <taxon>Scolytinae</taxon>
        <taxon>Hypothenemus</taxon>
    </lineage>
</organism>
<comment type="caution">
    <text evidence="1">The sequence shown here is derived from an EMBL/GenBank/DDBJ whole genome shotgun (WGS) entry which is preliminary data.</text>
</comment>
<keyword evidence="2" id="KW-1185">Reference proteome</keyword>